<proteinExistence type="predicted"/>
<dbReference type="OrthoDB" id="4483205at2"/>
<sequence>MSRRLAALNRAIVLVLGLALIGCAAYALAWNLGVTAIRDLVARYDREAVVAVPTWTWWPWLLAGVLVAALVFGIVLLSLDLTRRRPHPVRIVDPESGLSVAIDLGALADGIAGELREFPEVRSVRARALVDRGLPTLSLVVNAHAGIDILAFTARAEETAAWIAATVQDADVATQVRLHLDPADHHPSPAEEEPATH</sequence>
<keyword evidence="2" id="KW-1185">Reference proteome</keyword>
<dbReference type="RefSeq" id="WP_072738340.1">
    <property type="nucleotide sequence ID" value="NZ_CP048813.1"/>
</dbReference>
<dbReference type="Proteomes" id="UP000183263">
    <property type="component" value="Unassembled WGS sequence"/>
</dbReference>
<accession>A0A1G8JH72</accession>
<dbReference type="PROSITE" id="PS51257">
    <property type="entry name" value="PROKAR_LIPOPROTEIN"/>
    <property type="match status" value="1"/>
</dbReference>
<evidence type="ECO:0008006" key="3">
    <source>
        <dbReference type="Google" id="ProtNLM"/>
    </source>
</evidence>
<evidence type="ECO:0000313" key="2">
    <source>
        <dbReference type="Proteomes" id="UP000183263"/>
    </source>
</evidence>
<gene>
    <name evidence="1" type="ORF">SAMN05444695_106190</name>
</gene>
<evidence type="ECO:0000313" key="1">
    <source>
        <dbReference type="EMBL" id="SDI30629.1"/>
    </source>
</evidence>
<dbReference type="AlphaFoldDB" id="A0A1G8JH72"/>
<dbReference type="EMBL" id="FNDN01000006">
    <property type="protein sequence ID" value="SDI30629.1"/>
    <property type="molecule type" value="Genomic_DNA"/>
</dbReference>
<organism evidence="1 2">
    <name type="scientific">Rhodococcus triatomae</name>
    <dbReference type="NCBI Taxonomy" id="300028"/>
    <lineage>
        <taxon>Bacteria</taxon>
        <taxon>Bacillati</taxon>
        <taxon>Actinomycetota</taxon>
        <taxon>Actinomycetes</taxon>
        <taxon>Mycobacteriales</taxon>
        <taxon>Nocardiaceae</taxon>
        <taxon>Rhodococcus</taxon>
    </lineage>
</organism>
<protein>
    <recommendedName>
        <fullName evidence="3">Alkaline shock response membrane anchor protein AmaP</fullName>
    </recommendedName>
</protein>
<reference evidence="1 2" key="1">
    <citation type="submission" date="2016-10" db="EMBL/GenBank/DDBJ databases">
        <authorList>
            <person name="de Groot N.N."/>
        </authorList>
    </citation>
    <scope>NUCLEOTIDE SEQUENCE [LARGE SCALE GENOMIC DNA]</scope>
    <source>
        <strain evidence="1 2">DSM 44892</strain>
    </source>
</reference>
<name>A0A1G8JH72_9NOCA</name>